<organism evidence="5 6">
    <name type="scientific">Capillibacterium thermochitinicola</name>
    <dbReference type="NCBI Taxonomy" id="2699427"/>
    <lineage>
        <taxon>Bacteria</taxon>
        <taxon>Bacillati</taxon>
        <taxon>Bacillota</taxon>
        <taxon>Capillibacterium</taxon>
    </lineage>
</organism>
<dbReference type="SUPFAM" id="SSF50156">
    <property type="entry name" value="PDZ domain-like"/>
    <property type="match status" value="1"/>
</dbReference>
<dbReference type="SMART" id="SM00228">
    <property type="entry name" value="PDZ"/>
    <property type="match status" value="1"/>
</dbReference>
<dbReference type="GO" id="GO:0004252">
    <property type="term" value="F:serine-type endopeptidase activity"/>
    <property type="evidence" value="ECO:0007669"/>
    <property type="project" value="InterPro"/>
</dbReference>
<gene>
    <name evidence="5" type="ORF">G5B42_06580</name>
</gene>
<keyword evidence="3" id="KW-0378">Hydrolase</keyword>
<evidence type="ECO:0000313" key="6">
    <source>
        <dbReference type="Proteomes" id="UP000657177"/>
    </source>
</evidence>
<dbReference type="InterPro" id="IPR051201">
    <property type="entry name" value="Chloro_Bact_Ser_Proteases"/>
</dbReference>
<dbReference type="InterPro" id="IPR001940">
    <property type="entry name" value="Peptidase_S1C"/>
</dbReference>
<name>A0A8J6I2S5_9FIRM</name>
<evidence type="ECO:0000256" key="3">
    <source>
        <dbReference type="ARBA" id="ARBA00022801"/>
    </source>
</evidence>
<dbReference type="EMBL" id="JAAKDE010000012">
    <property type="protein sequence ID" value="MBA2133207.1"/>
    <property type="molecule type" value="Genomic_DNA"/>
</dbReference>
<proteinExistence type="inferred from homology"/>
<dbReference type="Gene3D" id="2.30.42.10">
    <property type="match status" value="1"/>
</dbReference>
<evidence type="ECO:0000256" key="2">
    <source>
        <dbReference type="ARBA" id="ARBA00022670"/>
    </source>
</evidence>
<sequence length="358" mass="38173">MGGFLVLLAVRFTGLGQALVAQPPVQQEATPAKESPPVQLTDYEKATIDVVDKVGPSVVMITTTSLVEVKDFFFGLVGYQPVQGLGSGVIFRKDGHILTNYHVIAKAEEILVVLNDGREFPAKLVGADPDNDLAVLKIEGDNYPVAKFGRSADLRVGQMAIAIGNPIGEGLKNTVTVGVISAVNRSIATGEKTALRDLIQTDASINPGNSGGPLLNSKGEVIGINTAIIEEAQGIGFAIPIDKAREIADLIIKGELRRPGAIGISYVPFDENNKRFLEQRLRVKLPVDQGFLITRVYPGPAAKAGLKAGDVIVAINGEAIKEGANFAGLDLKVGDRVTMELYRGNRRFKVEITAEPLE</sequence>
<dbReference type="InterPro" id="IPR043504">
    <property type="entry name" value="Peptidase_S1_PA_chymotrypsin"/>
</dbReference>
<dbReference type="InterPro" id="IPR041489">
    <property type="entry name" value="PDZ_6"/>
</dbReference>
<dbReference type="PANTHER" id="PTHR43343:SF3">
    <property type="entry name" value="PROTEASE DO-LIKE 8, CHLOROPLASTIC"/>
    <property type="match status" value="1"/>
</dbReference>
<keyword evidence="2" id="KW-0645">Protease</keyword>
<feature type="domain" description="PDZ" evidence="4">
    <location>
        <begin position="251"/>
        <end position="321"/>
    </location>
</feature>
<dbReference type="GO" id="GO:0006508">
    <property type="term" value="P:proteolysis"/>
    <property type="evidence" value="ECO:0007669"/>
    <property type="project" value="UniProtKB-KW"/>
</dbReference>
<dbReference type="InterPro" id="IPR036034">
    <property type="entry name" value="PDZ_sf"/>
</dbReference>
<dbReference type="Proteomes" id="UP000657177">
    <property type="component" value="Unassembled WGS sequence"/>
</dbReference>
<reference evidence="5" key="1">
    <citation type="submission" date="2020-06" db="EMBL/GenBank/DDBJ databases">
        <title>Novel chitinolytic bacterium.</title>
        <authorList>
            <person name="Ungkulpasvich U."/>
            <person name="Kosugi A."/>
            <person name="Uke A."/>
        </authorList>
    </citation>
    <scope>NUCLEOTIDE SEQUENCE</scope>
    <source>
        <strain evidence="5">UUS1-1</strain>
    </source>
</reference>
<dbReference type="PRINTS" id="PR00834">
    <property type="entry name" value="PROTEASES2C"/>
</dbReference>
<dbReference type="PANTHER" id="PTHR43343">
    <property type="entry name" value="PEPTIDASE S12"/>
    <property type="match status" value="1"/>
</dbReference>
<accession>A0A8J6I2S5</accession>
<evidence type="ECO:0000313" key="5">
    <source>
        <dbReference type="EMBL" id="MBA2133207.1"/>
    </source>
</evidence>
<dbReference type="AlphaFoldDB" id="A0A8J6I2S5"/>
<dbReference type="Pfam" id="PF17820">
    <property type="entry name" value="PDZ_6"/>
    <property type="match status" value="1"/>
</dbReference>
<dbReference type="PROSITE" id="PS50106">
    <property type="entry name" value="PDZ"/>
    <property type="match status" value="1"/>
</dbReference>
<comment type="caution">
    <text evidence="5">The sequence shown here is derived from an EMBL/GenBank/DDBJ whole genome shotgun (WGS) entry which is preliminary data.</text>
</comment>
<dbReference type="InterPro" id="IPR009003">
    <property type="entry name" value="Peptidase_S1_PA"/>
</dbReference>
<evidence type="ECO:0000256" key="1">
    <source>
        <dbReference type="ARBA" id="ARBA00010541"/>
    </source>
</evidence>
<protein>
    <submittedName>
        <fullName evidence="5">Trypsin-like peptidase domain-containing protein</fullName>
    </submittedName>
</protein>
<dbReference type="SUPFAM" id="SSF50494">
    <property type="entry name" value="Trypsin-like serine proteases"/>
    <property type="match status" value="1"/>
</dbReference>
<evidence type="ECO:0000259" key="4">
    <source>
        <dbReference type="PROSITE" id="PS50106"/>
    </source>
</evidence>
<keyword evidence="6" id="KW-1185">Reference proteome</keyword>
<dbReference type="Pfam" id="PF13365">
    <property type="entry name" value="Trypsin_2"/>
    <property type="match status" value="1"/>
</dbReference>
<dbReference type="Gene3D" id="2.40.10.10">
    <property type="entry name" value="Trypsin-like serine proteases"/>
    <property type="match status" value="2"/>
</dbReference>
<comment type="similarity">
    <text evidence="1">Belongs to the peptidase S1C family.</text>
</comment>
<dbReference type="InterPro" id="IPR001478">
    <property type="entry name" value="PDZ"/>
</dbReference>